<dbReference type="GO" id="GO:0004674">
    <property type="term" value="F:protein serine/threonine kinase activity"/>
    <property type="evidence" value="ECO:0007669"/>
    <property type="project" value="UniProtKB-KW"/>
</dbReference>
<reference evidence="3" key="3">
    <citation type="submission" date="2011-03" db="EMBL/GenBank/DDBJ databases">
        <title>Annotation of Magnaporthe poae ATCC 64411.</title>
        <authorList>
            <person name="Ma L.-J."/>
            <person name="Dead R."/>
            <person name="Young S.K."/>
            <person name="Zeng Q."/>
            <person name="Gargeya S."/>
            <person name="Fitzgerald M."/>
            <person name="Haas B."/>
            <person name="Abouelleil A."/>
            <person name="Alvarado L."/>
            <person name="Arachchi H.M."/>
            <person name="Berlin A."/>
            <person name="Brown A."/>
            <person name="Chapman S.B."/>
            <person name="Chen Z."/>
            <person name="Dunbar C."/>
            <person name="Freedman E."/>
            <person name="Gearin G."/>
            <person name="Gellesch M."/>
            <person name="Goldberg J."/>
            <person name="Griggs A."/>
            <person name="Gujja S."/>
            <person name="Heiman D."/>
            <person name="Howarth C."/>
            <person name="Larson L."/>
            <person name="Lui A."/>
            <person name="MacDonald P.J.P."/>
            <person name="Mehta T."/>
            <person name="Montmayeur A."/>
            <person name="Murphy C."/>
            <person name="Neiman D."/>
            <person name="Pearson M."/>
            <person name="Priest M."/>
            <person name="Roberts A."/>
            <person name="Saif S."/>
            <person name="Shea T."/>
            <person name="Shenoy N."/>
            <person name="Sisk P."/>
            <person name="Stolte C."/>
            <person name="Sykes S."/>
            <person name="Yandava C."/>
            <person name="Wortman J."/>
            <person name="Nusbaum C."/>
            <person name="Birren B."/>
        </authorList>
    </citation>
    <scope>NUCLEOTIDE SEQUENCE</scope>
    <source>
        <strain evidence="3">ATCC 64411</strain>
    </source>
</reference>
<reference evidence="5" key="1">
    <citation type="submission" date="2010-05" db="EMBL/GenBank/DDBJ databases">
        <title>The genome sequence of Magnaporthe poae strain ATCC 64411.</title>
        <authorList>
            <person name="Ma L.-J."/>
            <person name="Dead R."/>
            <person name="Young S."/>
            <person name="Zeng Q."/>
            <person name="Koehrsen M."/>
            <person name="Alvarado L."/>
            <person name="Berlin A."/>
            <person name="Chapman S.B."/>
            <person name="Chen Z."/>
            <person name="Freedman E."/>
            <person name="Gellesch M."/>
            <person name="Goldberg J."/>
            <person name="Griggs A."/>
            <person name="Gujja S."/>
            <person name="Heilman E.R."/>
            <person name="Heiman D."/>
            <person name="Hepburn T."/>
            <person name="Howarth C."/>
            <person name="Jen D."/>
            <person name="Larson L."/>
            <person name="Mehta T."/>
            <person name="Neiman D."/>
            <person name="Pearson M."/>
            <person name="Roberts A."/>
            <person name="Saif S."/>
            <person name="Shea T."/>
            <person name="Shenoy N."/>
            <person name="Sisk P."/>
            <person name="Stolte C."/>
            <person name="Sykes S."/>
            <person name="Walk T."/>
            <person name="White J."/>
            <person name="Yandava C."/>
            <person name="Haas B."/>
            <person name="Nusbaum C."/>
            <person name="Birren B."/>
        </authorList>
    </citation>
    <scope>NUCLEOTIDE SEQUENCE [LARGE SCALE GENOMIC DNA]</scope>
    <source>
        <strain evidence="5">ATCC 64411 / 73-15</strain>
    </source>
</reference>
<accession>A0A0C4EG71</accession>
<dbReference type="SMART" id="SM00220">
    <property type="entry name" value="S_TKc"/>
    <property type="match status" value="1"/>
</dbReference>
<protein>
    <submittedName>
        <fullName evidence="3">Serine/threonine protein kinase</fullName>
    </submittedName>
</protein>
<reference evidence="3" key="2">
    <citation type="submission" date="2010-05" db="EMBL/GenBank/DDBJ databases">
        <title>The Genome Sequence of Magnaporthe poae strain ATCC 64411.</title>
        <authorList>
            <consortium name="The Broad Institute Genome Sequencing Platform"/>
            <consortium name="Broad Institute Genome Sequencing Center for Infectious Disease"/>
            <person name="Ma L.-J."/>
            <person name="Dead R."/>
            <person name="Young S."/>
            <person name="Zeng Q."/>
            <person name="Koehrsen M."/>
            <person name="Alvarado L."/>
            <person name="Berlin A."/>
            <person name="Chapman S.B."/>
            <person name="Chen Z."/>
            <person name="Freedman E."/>
            <person name="Gellesch M."/>
            <person name="Goldberg J."/>
            <person name="Griggs A."/>
            <person name="Gujja S."/>
            <person name="Heilman E.R."/>
            <person name="Heiman D."/>
            <person name="Hepburn T."/>
            <person name="Howarth C."/>
            <person name="Jen D."/>
            <person name="Larson L."/>
            <person name="Mehta T."/>
            <person name="Neiman D."/>
            <person name="Pearson M."/>
            <person name="Roberts A."/>
            <person name="Saif S."/>
            <person name="Shea T."/>
            <person name="Shenoy N."/>
            <person name="Sisk P."/>
            <person name="Stolte C."/>
            <person name="Sykes S."/>
            <person name="Walk T."/>
            <person name="White J."/>
            <person name="Yandava C."/>
            <person name="Haas B."/>
            <person name="Nusbaum C."/>
            <person name="Birren B."/>
        </authorList>
    </citation>
    <scope>NUCLEOTIDE SEQUENCE</scope>
    <source>
        <strain evidence="3">ATCC 64411</strain>
    </source>
</reference>
<name>A0A0C4EG71_MAGP6</name>
<organism evidence="4 5">
    <name type="scientific">Magnaporthiopsis poae (strain ATCC 64411 / 73-15)</name>
    <name type="common">Kentucky bluegrass fungus</name>
    <name type="synonym">Magnaporthe poae</name>
    <dbReference type="NCBI Taxonomy" id="644358"/>
    <lineage>
        <taxon>Eukaryota</taxon>
        <taxon>Fungi</taxon>
        <taxon>Dikarya</taxon>
        <taxon>Ascomycota</taxon>
        <taxon>Pezizomycotina</taxon>
        <taxon>Sordariomycetes</taxon>
        <taxon>Sordariomycetidae</taxon>
        <taxon>Magnaporthales</taxon>
        <taxon>Magnaporthaceae</taxon>
        <taxon>Magnaporthiopsis</taxon>
    </lineage>
</organism>
<dbReference type="PROSITE" id="PS50011">
    <property type="entry name" value="PROTEIN_KINASE_DOM"/>
    <property type="match status" value="1"/>
</dbReference>
<dbReference type="STRING" id="644358.A0A0C4EG71"/>
<sequence length="271" mass="30071">MTSQIAVPILSSIADVVIQEAWTTPSLTGPPDTTWKYITPDDRVFHGEVAGKAKEKLSLTDIQSGLLRFQTTTSFLGYDTPEGGLKPAYNVLKDVLDEASVMERISKGPRGPHPYIVTYYGCRVRRGRIAGLVLEKHDWTLREFVKDRAEDFAKMNREAFLAGVQSAVLFLHSLELAHNDITPSNIMVSKAGEPILIDFGSCGLYGADLQSLGSPGWCKEVFYTSERDHDGFSLGKLKEWLEEQQKEAKTKIEEMQKKEGEGKTQASASNV</sequence>
<dbReference type="InterPro" id="IPR011009">
    <property type="entry name" value="Kinase-like_dom_sf"/>
</dbReference>
<dbReference type="Proteomes" id="UP000011715">
    <property type="component" value="Unassembled WGS sequence"/>
</dbReference>
<reference evidence="4" key="4">
    <citation type="journal article" date="2015" name="G3 (Bethesda)">
        <title>Genome sequences of three phytopathogenic species of the Magnaporthaceae family of fungi.</title>
        <authorList>
            <person name="Okagaki L.H."/>
            <person name="Nunes C.C."/>
            <person name="Sailsbery J."/>
            <person name="Clay B."/>
            <person name="Brown D."/>
            <person name="John T."/>
            <person name="Oh Y."/>
            <person name="Young N."/>
            <person name="Fitzgerald M."/>
            <person name="Haas B.J."/>
            <person name="Zeng Q."/>
            <person name="Young S."/>
            <person name="Adiconis X."/>
            <person name="Fan L."/>
            <person name="Levin J.Z."/>
            <person name="Mitchell T.K."/>
            <person name="Okubara P.A."/>
            <person name="Farman M.L."/>
            <person name="Kohn L.M."/>
            <person name="Birren B."/>
            <person name="Ma L.-J."/>
            <person name="Dean R.A."/>
        </authorList>
    </citation>
    <scope>NUCLEOTIDE SEQUENCE</scope>
    <source>
        <strain evidence="4">ATCC 64411 / 73-15</strain>
    </source>
</reference>
<dbReference type="OrthoDB" id="4062651at2759"/>
<dbReference type="VEuPathDB" id="FungiDB:MAPG_11794"/>
<proteinExistence type="predicted"/>
<dbReference type="Gene3D" id="1.10.510.10">
    <property type="entry name" value="Transferase(Phosphotransferase) domain 1"/>
    <property type="match status" value="1"/>
</dbReference>
<feature type="compositionally biased region" description="Basic and acidic residues" evidence="1">
    <location>
        <begin position="248"/>
        <end position="262"/>
    </location>
</feature>
<evidence type="ECO:0000313" key="3">
    <source>
        <dbReference type="EMBL" id="KLU92832.1"/>
    </source>
</evidence>
<dbReference type="AlphaFoldDB" id="A0A0C4EG71"/>
<feature type="domain" description="Protein kinase" evidence="2">
    <location>
        <begin position="1"/>
        <end position="271"/>
    </location>
</feature>
<dbReference type="EMBL" id="GL876997">
    <property type="protein sequence ID" value="KLU92832.1"/>
    <property type="molecule type" value="Genomic_DNA"/>
</dbReference>
<dbReference type="SUPFAM" id="SSF56112">
    <property type="entry name" value="Protein kinase-like (PK-like)"/>
    <property type="match status" value="1"/>
</dbReference>
<dbReference type="EnsemblFungi" id="MAPG_11794T0">
    <property type="protein sequence ID" value="MAPG_11794T0"/>
    <property type="gene ID" value="MAPG_11794"/>
</dbReference>
<reference evidence="4" key="5">
    <citation type="submission" date="2015-06" db="UniProtKB">
        <authorList>
            <consortium name="EnsemblFungi"/>
        </authorList>
    </citation>
    <scope>IDENTIFICATION</scope>
    <source>
        <strain evidence="4">ATCC 64411</strain>
    </source>
</reference>
<dbReference type="Pfam" id="PF00069">
    <property type="entry name" value="Pkinase"/>
    <property type="match status" value="1"/>
</dbReference>
<evidence type="ECO:0000256" key="1">
    <source>
        <dbReference type="SAM" id="MobiDB-lite"/>
    </source>
</evidence>
<dbReference type="GO" id="GO:0005524">
    <property type="term" value="F:ATP binding"/>
    <property type="evidence" value="ECO:0007669"/>
    <property type="project" value="InterPro"/>
</dbReference>
<gene>
    <name evidence="3" type="ORF">MAPG_11794</name>
</gene>
<evidence type="ECO:0000313" key="5">
    <source>
        <dbReference type="Proteomes" id="UP000011715"/>
    </source>
</evidence>
<evidence type="ECO:0000313" key="4">
    <source>
        <dbReference type="EnsemblFungi" id="MAPG_11794T0"/>
    </source>
</evidence>
<keyword evidence="5" id="KW-1185">Reference proteome</keyword>
<keyword evidence="3" id="KW-0808">Transferase</keyword>
<dbReference type="eggNOG" id="ENOG502RZ04">
    <property type="taxonomic scope" value="Eukaryota"/>
</dbReference>
<dbReference type="InterPro" id="IPR000719">
    <property type="entry name" value="Prot_kinase_dom"/>
</dbReference>
<evidence type="ECO:0000259" key="2">
    <source>
        <dbReference type="PROSITE" id="PS50011"/>
    </source>
</evidence>
<keyword evidence="3" id="KW-0723">Serine/threonine-protein kinase</keyword>
<keyword evidence="3" id="KW-0418">Kinase</keyword>
<dbReference type="EMBL" id="ADBL01002921">
    <property type="status" value="NOT_ANNOTATED_CDS"/>
    <property type="molecule type" value="Genomic_DNA"/>
</dbReference>
<feature type="region of interest" description="Disordered" evidence="1">
    <location>
        <begin position="248"/>
        <end position="271"/>
    </location>
</feature>